<sequence length="230" mass="26852">MKPQCETEYQFIDKDNAPTWLGTQKFVVRSVSRKSKLFDDNEYNLIVFANNQSWVLNVTENAWNSYVRPASWIINSDYFVVGQAGQELAHREYPSLGKQISIKRSMPMWVEVIKAADGFVQFTLDGRYGIHRREHKMSVHLFHGIFQKAPRASLEGYIMRKNDIYQYGKPCNLNEMKHLSMKPIGVTPADFKRVLAEIHPMKTSVHVEFDFKTDEDRLKAIEFLQKMKVQ</sequence>
<proteinExistence type="predicted"/>
<evidence type="ECO:0000313" key="1">
    <source>
        <dbReference type="EMBL" id="UNY47173.1"/>
    </source>
</evidence>
<evidence type="ECO:0000313" key="2">
    <source>
        <dbReference type="Proteomes" id="UP000832072"/>
    </source>
</evidence>
<dbReference type="EMBL" id="OM638103">
    <property type="protein sequence ID" value="UNY47173.1"/>
    <property type="molecule type" value="Genomic_DNA"/>
</dbReference>
<accession>A0AAE9G9I9</accession>
<name>A0AAE9G9I9_9CAUD</name>
<organism evidence="1 2">
    <name type="scientific">Cronobacter phage LPCS28</name>
    <dbReference type="NCBI Taxonomy" id="2924885"/>
    <lineage>
        <taxon>Viruses</taxon>
        <taxon>Duplodnaviria</taxon>
        <taxon>Heunggongvirae</taxon>
        <taxon>Uroviricota</taxon>
        <taxon>Caudoviricetes</taxon>
        <taxon>Pantevenvirales</taxon>
        <taxon>Straboviridae</taxon>
        <taxon>Nanhuvirus</taxon>
        <taxon>Nanhuvirus LPCS28</taxon>
    </lineage>
</organism>
<protein>
    <submittedName>
        <fullName evidence="1">Uncharacterized protein</fullName>
    </submittedName>
</protein>
<reference evidence="1 2" key="1">
    <citation type="submission" date="2022-02" db="EMBL/GenBank/DDBJ databases">
        <authorList>
            <person name="Tian F."/>
            <person name="Li J."/>
            <person name="Li F."/>
            <person name="Tong Y."/>
        </authorList>
    </citation>
    <scope>NUCLEOTIDE SEQUENCE [LARGE SCALE GENOMIC DNA]</scope>
</reference>
<keyword evidence="2" id="KW-1185">Reference proteome</keyword>
<gene>
    <name evidence="1" type="ORF">EHEKIMEA_00291</name>
</gene>
<dbReference type="Proteomes" id="UP000832072">
    <property type="component" value="Segment"/>
</dbReference>